<accession>A0AAD9K931</accession>
<protein>
    <submittedName>
        <fullName evidence="2">Uncharacterized protein</fullName>
    </submittedName>
</protein>
<feature type="region of interest" description="Disordered" evidence="1">
    <location>
        <begin position="26"/>
        <end position="61"/>
    </location>
</feature>
<reference evidence="2" key="1">
    <citation type="journal article" date="2023" name="Mol. Biol. Evol.">
        <title>Third-Generation Sequencing Reveals the Adaptive Role of the Epigenome in Three Deep-Sea Polychaetes.</title>
        <authorList>
            <person name="Perez M."/>
            <person name="Aroh O."/>
            <person name="Sun Y."/>
            <person name="Lan Y."/>
            <person name="Juniper S.K."/>
            <person name="Young C.R."/>
            <person name="Angers B."/>
            <person name="Qian P.Y."/>
        </authorList>
    </citation>
    <scope>NUCLEOTIDE SEQUENCE</scope>
    <source>
        <strain evidence="2">P08H-3</strain>
    </source>
</reference>
<dbReference type="EMBL" id="JAODUP010000033">
    <property type="protein sequence ID" value="KAK2166947.1"/>
    <property type="molecule type" value="Genomic_DNA"/>
</dbReference>
<comment type="caution">
    <text evidence="2">The sequence shown here is derived from an EMBL/GenBank/DDBJ whole genome shotgun (WGS) entry which is preliminary data.</text>
</comment>
<proteinExistence type="predicted"/>
<evidence type="ECO:0000313" key="2">
    <source>
        <dbReference type="EMBL" id="KAK2166947.1"/>
    </source>
</evidence>
<evidence type="ECO:0000313" key="3">
    <source>
        <dbReference type="Proteomes" id="UP001208570"/>
    </source>
</evidence>
<name>A0AAD9K931_9ANNE</name>
<dbReference type="AlphaFoldDB" id="A0AAD9K931"/>
<keyword evidence="3" id="KW-1185">Reference proteome</keyword>
<dbReference type="Proteomes" id="UP001208570">
    <property type="component" value="Unassembled WGS sequence"/>
</dbReference>
<sequence>MLNMASPGADSISELDSKSAFMEIQGQGMGPAGMTHGHYPIRSSYPSQHGQMDMGFSSGHTRPPLGYSFPMNTPASYNTPHHFSMSPYQTAPPVTSPNRDELFSLELGKKMAEGGGGLRRVRVNDEMKRSNGYKKVPSIKLKITGRLGGVFCPGSSDVSLTGRVPPCRR</sequence>
<gene>
    <name evidence="2" type="ORF">LSH36_33g06003</name>
</gene>
<evidence type="ECO:0000256" key="1">
    <source>
        <dbReference type="SAM" id="MobiDB-lite"/>
    </source>
</evidence>
<organism evidence="2 3">
    <name type="scientific">Paralvinella palmiformis</name>
    <dbReference type="NCBI Taxonomy" id="53620"/>
    <lineage>
        <taxon>Eukaryota</taxon>
        <taxon>Metazoa</taxon>
        <taxon>Spiralia</taxon>
        <taxon>Lophotrochozoa</taxon>
        <taxon>Annelida</taxon>
        <taxon>Polychaeta</taxon>
        <taxon>Sedentaria</taxon>
        <taxon>Canalipalpata</taxon>
        <taxon>Terebellida</taxon>
        <taxon>Terebelliformia</taxon>
        <taxon>Alvinellidae</taxon>
        <taxon>Paralvinella</taxon>
    </lineage>
</organism>